<dbReference type="Gene3D" id="1.10.10.10">
    <property type="entry name" value="Winged helix-like DNA-binding domain superfamily/Winged helix DNA-binding domain"/>
    <property type="match status" value="1"/>
</dbReference>
<evidence type="ECO:0000313" key="5">
    <source>
        <dbReference type="EMBL" id="BBK66888.1"/>
    </source>
</evidence>
<dbReference type="InterPro" id="IPR036390">
    <property type="entry name" value="WH_DNA-bd_sf"/>
</dbReference>
<evidence type="ECO:0000256" key="1">
    <source>
        <dbReference type="ARBA" id="ARBA00023015"/>
    </source>
</evidence>
<dbReference type="GO" id="GO:0003700">
    <property type="term" value="F:DNA-binding transcription factor activity"/>
    <property type="evidence" value="ECO:0007669"/>
    <property type="project" value="InterPro"/>
</dbReference>
<dbReference type="AlphaFoldDB" id="A0A5S9I335"/>
<feature type="domain" description="HTH marR-type" evidence="4">
    <location>
        <begin position="1"/>
        <end position="137"/>
    </location>
</feature>
<dbReference type="InterPro" id="IPR000485">
    <property type="entry name" value="AsnC-type_HTH_dom"/>
</dbReference>
<dbReference type="RefSeq" id="WP_155978032.1">
    <property type="nucleotide sequence ID" value="NZ_AP019712.1"/>
</dbReference>
<dbReference type="PROSITE" id="PS50995">
    <property type="entry name" value="HTH_MARR_2"/>
    <property type="match status" value="1"/>
</dbReference>
<dbReference type="Pfam" id="PF01047">
    <property type="entry name" value="MarR"/>
    <property type="match status" value="1"/>
</dbReference>
<dbReference type="GO" id="GO:0043565">
    <property type="term" value="F:sequence-specific DNA binding"/>
    <property type="evidence" value="ECO:0007669"/>
    <property type="project" value="InterPro"/>
</dbReference>
<dbReference type="PRINTS" id="PR00033">
    <property type="entry name" value="HTHASNC"/>
</dbReference>
<gene>
    <name evidence="5" type="ORF">TMSFP482_07440</name>
</gene>
<dbReference type="SMART" id="SM00347">
    <property type="entry name" value="HTH_MARR"/>
    <property type="match status" value="1"/>
</dbReference>
<evidence type="ECO:0000256" key="2">
    <source>
        <dbReference type="ARBA" id="ARBA00023125"/>
    </source>
</evidence>
<accession>A0A5S9I335</accession>
<organism evidence="5">
    <name type="scientific">Staphylococcus aureus</name>
    <dbReference type="NCBI Taxonomy" id="1280"/>
    <lineage>
        <taxon>Bacteria</taxon>
        <taxon>Bacillati</taxon>
        <taxon>Bacillota</taxon>
        <taxon>Bacilli</taxon>
        <taxon>Bacillales</taxon>
        <taxon>Staphylococcaceae</taxon>
        <taxon>Staphylococcus</taxon>
    </lineage>
</organism>
<dbReference type="InterPro" id="IPR036388">
    <property type="entry name" value="WH-like_DNA-bd_sf"/>
</dbReference>
<evidence type="ECO:0000259" key="4">
    <source>
        <dbReference type="PROSITE" id="PS50995"/>
    </source>
</evidence>
<proteinExistence type="predicted"/>
<dbReference type="InterPro" id="IPR000835">
    <property type="entry name" value="HTH_MarR-typ"/>
</dbReference>
<protein>
    <recommendedName>
        <fullName evidence="4">HTH marR-type domain-containing protein</fullName>
    </recommendedName>
</protein>
<dbReference type="EMBL" id="AP019713">
    <property type="protein sequence ID" value="BBK66888.1"/>
    <property type="molecule type" value="Genomic_DNA"/>
</dbReference>
<keyword evidence="1" id="KW-0805">Transcription regulation</keyword>
<dbReference type="SUPFAM" id="SSF46785">
    <property type="entry name" value="Winged helix' DNA-binding domain"/>
    <property type="match status" value="1"/>
</dbReference>
<sequence>MDKRRFEQYNEMHLAFIEMSRGINEVMERQGIDISREQIGVFKLLFENKKLTLKEIAEMQGVFKTAISKRIKKMEEKGYVKKISSNDKREKLVVLTEFGITFYKNRQLLLYKGLEEKLNLSATEIDKLMMHIIDIKNILIKDLSK</sequence>
<dbReference type="PANTHER" id="PTHR42756">
    <property type="entry name" value="TRANSCRIPTIONAL REGULATOR, MARR"/>
    <property type="match status" value="1"/>
</dbReference>
<dbReference type="PANTHER" id="PTHR42756:SF1">
    <property type="entry name" value="TRANSCRIPTIONAL REPRESSOR OF EMRAB OPERON"/>
    <property type="match status" value="1"/>
</dbReference>
<keyword evidence="2" id="KW-0238">DNA-binding</keyword>
<evidence type="ECO:0000256" key="3">
    <source>
        <dbReference type="ARBA" id="ARBA00023163"/>
    </source>
</evidence>
<keyword evidence="3" id="KW-0804">Transcription</keyword>
<reference evidence="5" key="1">
    <citation type="submission" date="2019-06" db="EMBL/GenBank/DDBJ databases">
        <title>A novel staphylococcal enterotoxin, SE02, involved in a staphylococcal food poisoning outbreak that occurred in Tokyo in 2004.</title>
        <authorList>
            <person name="Suzuki Y."/>
            <person name="Kubota H."/>
            <person name="Kato R."/>
            <person name="Sadamasu K."/>
        </authorList>
    </citation>
    <scope>NUCLEOTIDE SEQUENCE</scope>
    <source>
        <strain evidence="5">Tokyo12482</strain>
    </source>
</reference>
<name>A0A5S9I335_STAAU</name>